<sequence length="218" mass="23401">MWKTGELGKATWSSANVTWQLNATGGSQGIQLGLAGSDPKRVQFCSVGDEVFPQAAEQFVRGDDLHVSYPQQEGSYSIEAVFKPIASTDQRLVIEVILSLETRLLDTHPTVDLVASRSAESAAPKETMPFRGCDPISLAASSGLSVAVLLGPHDAPFTANHSSDNELRLRLFGEFLEKGVIRKARPWIVLSTSDSGVADSELSELYAKLCASPLPLTS</sequence>
<evidence type="ECO:0000313" key="1">
    <source>
        <dbReference type="EMBL" id="GAA5505732.1"/>
    </source>
</evidence>
<protein>
    <submittedName>
        <fullName evidence="1">Uncharacterized protein</fullName>
    </submittedName>
</protein>
<dbReference type="EMBL" id="BAABRO010000002">
    <property type="protein sequence ID" value="GAA5505732.1"/>
    <property type="molecule type" value="Genomic_DNA"/>
</dbReference>
<evidence type="ECO:0000313" key="2">
    <source>
        <dbReference type="Proteomes" id="UP001416858"/>
    </source>
</evidence>
<dbReference type="Proteomes" id="UP001416858">
    <property type="component" value="Unassembled WGS sequence"/>
</dbReference>
<organism evidence="1 2">
    <name type="scientific">Novipirellula caenicola</name>
    <dbReference type="NCBI Taxonomy" id="1536901"/>
    <lineage>
        <taxon>Bacteria</taxon>
        <taxon>Pseudomonadati</taxon>
        <taxon>Planctomycetota</taxon>
        <taxon>Planctomycetia</taxon>
        <taxon>Pirellulales</taxon>
        <taxon>Pirellulaceae</taxon>
        <taxon>Novipirellula</taxon>
    </lineage>
</organism>
<keyword evidence="2" id="KW-1185">Reference proteome</keyword>
<proteinExistence type="predicted"/>
<name>A0ABP9VPR5_9BACT</name>
<comment type="caution">
    <text evidence="1">The sequence shown here is derived from an EMBL/GenBank/DDBJ whole genome shotgun (WGS) entry which is preliminary data.</text>
</comment>
<gene>
    <name evidence="1" type="ORF">Rcae01_01179</name>
</gene>
<reference evidence="1 2" key="1">
    <citation type="submission" date="2024-02" db="EMBL/GenBank/DDBJ databases">
        <title>Rhodopirellula caenicola NBRC 110016.</title>
        <authorList>
            <person name="Ichikawa N."/>
            <person name="Katano-Makiyama Y."/>
            <person name="Hidaka K."/>
        </authorList>
    </citation>
    <scope>NUCLEOTIDE SEQUENCE [LARGE SCALE GENOMIC DNA]</scope>
    <source>
        <strain evidence="1 2">NBRC 110016</strain>
    </source>
</reference>
<accession>A0ABP9VPR5</accession>
<dbReference type="RefSeq" id="WP_345682733.1">
    <property type="nucleotide sequence ID" value="NZ_BAABRO010000002.1"/>
</dbReference>